<dbReference type="EMBL" id="JACHJT010000001">
    <property type="protein sequence ID" value="MBB4931516.1"/>
    <property type="molecule type" value="Genomic_DNA"/>
</dbReference>
<evidence type="ECO:0000256" key="2">
    <source>
        <dbReference type="ARBA" id="ARBA00022475"/>
    </source>
</evidence>
<evidence type="ECO:0000256" key="5">
    <source>
        <dbReference type="ARBA" id="ARBA00023136"/>
    </source>
</evidence>
<evidence type="ECO:0000256" key="6">
    <source>
        <dbReference type="ARBA" id="ARBA00034125"/>
    </source>
</evidence>
<feature type="transmembrane region" description="Helical" evidence="7">
    <location>
        <begin position="182"/>
        <end position="202"/>
    </location>
</feature>
<feature type="transmembrane region" description="Helical" evidence="7">
    <location>
        <begin position="317"/>
        <end position="335"/>
    </location>
</feature>
<dbReference type="Proteomes" id="UP000523007">
    <property type="component" value="Unassembled WGS sequence"/>
</dbReference>
<reference evidence="10 11" key="1">
    <citation type="submission" date="2020-08" db="EMBL/GenBank/DDBJ databases">
        <title>Sequencing the genomes of 1000 actinobacteria strains.</title>
        <authorList>
            <person name="Klenk H.-P."/>
        </authorList>
    </citation>
    <scope>NUCLEOTIDE SEQUENCE [LARGE SCALE GENOMIC DNA]</scope>
    <source>
        <strain evidence="10 11">DSM 102030</strain>
    </source>
</reference>
<dbReference type="GO" id="GO:0022857">
    <property type="term" value="F:transmembrane transporter activity"/>
    <property type="evidence" value="ECO:0007669"/>
    <property type="project" value="InterPro"/>
</dbReference>
<sequence length="475" mass="49566">MSQTPQRPAVRDDMKLLTRLRDWRSGFGTAVHTDTLDDDIVEMPDPRAIDLVLRVGELLLASGEGTEAVSEAMLSLSVAFELPRSEVSVTFTAITLSTHPGGDHPPITGERVVRRRTLDYFRVTELHSLVQDAALGLIELEGAISRLRQIKRAHPPYPNWLVVTGFGLIASSASLIVGGQFIVAAMAFIATVLGDRVSALLAKRGVAEFYQMTAAAGTASVIGVGLLWASNELGLGLYAGAIITGNIMALLPGRALVASLQDGISGSYVSSSARLLEVFFTLGAIMSGVGAVAYTAIQLGVDMALDNLPTVGASVDAAVLIGAAGIAMTFAVSLAVPPRILPMIGGMGVLIWLIYSGTRYALDVPAIVGTVTGAVVIGMAGHWLSRRTQRPVLPFVIPAIAPLLPGSILYRGLLEITLGDVVSGLLSLSEAVAVGLALGAGVNLGGELVRAFQRGGLAGAGRRHRPAARRTRGGF</sequence>
<evidence type="ECO:0000259" key="9">
    <source>
        <dbReference type="Pfam" id="PF12821"/>
    </source>
</evidence>
<feature type="transmembrane region" description="Helical" evidence="7">
    <location>
        <begin position="235"/>
        <end position="257"/>
    </location>
</feature>
<accession>A0A7W7W293</accession>
<keyword evidence="11" id="KW-1185">Reference proteome</keyword>
<feature type="transmembrane region" description="Helical" evidence="7">
    <location>
        <begin position="209"/>
        <end position="229"/>
    </location>
</feature>
<name>A0A7W7W293_9ACTN</name>
<dbReference type="Pfam" id="PF06738">
    <property type="entry name" value="ThrE"/>
    <property type="match status" value="1"/>
</dbReference>
<comment type="similarity">
    <text evidence="6">Belongs to the ThrE exporter (TC 2.A.79) family.</text>
</comment>
<dbReference type="InterPro" id="IPR050539">
    <property type="entry name" value="ThrE_Dicarb/AminoAcid_Exp"/>
</dbReference>
<dbReference type="PANTHER" id="PTHR34390:SF2">
    <property type="entry name" value="SUCCINATE TRANSPORTER SUBUNIT YJJP-RELATED"/>
    <property type="match status" value="1"/>
</dbReference>
<keyword evidence="4 7" id="KW-1133">Transmembrane helix</keyword>
<feature type="transmembrane region" description="Helical" evidence="7">
    <location>
        <begin position="364"/>
        <end position="385"/>
    </location>
</feature>
<dbReference type="RefSeq" id="WP_184577783.1">
    <property type="nucleotide sequence ID" value="NZ_JACHJT010000001.1"/>
</dbReference>
<dbReference type="AlphaFoldDB" id="A0A7W7W293"/>
<feature type="transmembrane region" description="Helical" evidence="7">
    <location>
        <begin position="422"/>
        <end position="444"/>
    </location>
</feature>
<proteinExistence type="inferred from homology"/>
<feature type="transmembrane region" description="Helical" evidence="7">
    <location>
        <begin position="340"/>
        <end position="358"/>
    </location>
</feature>
<evidence type="ECO:0000256" key="4">
    <source>
        <dbReference type="ARBA" id="ARBA00022989"/>
    </source>
</evidence>
<dbReference type="InterPro" id="IPR010619">
    <property type="entry name" value="ThrE-like_N"/>
</dbReference>
<dbReference type="InterPro" id="IPR024528">
    <property type="entry name" value="ThrE_2"/>
</dbReference>
<evidence type="ECO:0000313" key="10">
    <source>
        <dbReference type="EMBL" id="MBB4931516.1"/>
    </source>
</evidence>
<dbReference type="Pfam" id="PF12821">
    <property type="entry name" value="ThrE_2"/>
    <property type="match status" value="1"/>
</dbReference>
<comment type="caution">
    <text evidence="10">The sequence shown here is derived from an EMBL/GenBank/DDBJ whole genome shotgun (WGS) entry which is preliminary data.</text>
</comment>
<protein>
    <submittedName>
        <fullName evidence="10">Uncharacterized membrane protein YjjP (DUF1212 family)</fullName>
    </submittedName>
</protein>
<feature type="transmembrane region" description="Helical" evidence="7">
    <location>
        <begin position="392"/>
        <end position="410"/>
    </location>
</feature>
<organism evidence="10 11">
    <name type="scientific">Lipingzhangella halophila</name>
    <dbReference type="NCBI Taxonomy" id="1783352"/>
    <lineage>
        <taxon>Bacteria</taxon>
        <taxon>Bacillati</taxon>
        <taxon>Actinomycetota</taxon>
        <taxon>Actinomycetes</taxon>
        <taxon>Streptosporangiales</taxon>
        <taxon>Nocardiopsidaceae</taxon>
        <taxon>Lipingzhangella</taxon>
    </lineage>
</organism>
<gene>
    <name evidence="10" type="ORF">F4561_002336</name>
</gene>
<dbReference type="GO" id="GO:0005886">
    <property type="term" value="C:plasma membrane"/>
    <property type="evidence" value="ECO:0007669"/>
    <property type="project" value="UniProtKB-SubCell"/>
</dbReference>
<keyword evidence="5 7" id="KW-0472">Membrane</keyword>
<comment type="subcellular location">
    <subcellularLocation>
        <location evidence="1">Cell membrane</location>
        <topology evidence="1">Multi-pass membrane protein</topology>
    </subcellularLocation>
</comment>
<evidence type="ECO:0000313" key="11">
    <source>
        <dbReference type="Proteomes" id="UP000523007"/>
    </source>
</evidence>
<feature type="domain" description="Threonine/serine exporter-like N-terminal" evidence="8">
    <location>
        <begin position="50"/>
        <end position="293"/>
    </location>
</feature>
<keyword evidence="2" id="KW-1003">Cell membrane</keyword>
<keyword evidence="3 7" id="KW-0812">Transmembrane</keyword>
<evidence type="ECO:0000256" key="1">
    <source>
        <dbReference type="ARBA" id="ARBA00004651"/>
    </source>
</evidence>
<feature type="domain" description="Threonine/Serine exporter ThrE" evidence="9">
    <location>
        <begin position="323"/>
        <end position="444"/>
    </location>
</feature>
<evidence type="ECO:0000256" key="7">
    <source>
        <dbReference type="SAM" id="Phobius"/>
    </source>
</evidence>
<evidence type="ECO:0000256" key="3">
    <source>
        <dbReference type="ARBA" id="ARBA00022692"/>
    </source>
</evidence>
<feature type="transmembrane region" description="Helical" evidence="7">
    <location>
        <begin position="278"/>
        <end position="297"/>
    </location>
</feature>
<dbReference type="PANTHER" id="PTHR34390">
    <property type="entry name" value="UPF0442 PROTEIN YJJB-RELATED"/>
    <property type="match status" value="1"/>
</dbReference>
<dbReference type="GO" id="GO:0015744">
    <property type="term" value="P:succinate transport"/>
    <property type="evidence" value="ECO:0007669"/>
    <property type="project" value="TreeGrafter"/>
</dbReference>
<evidence type="ECO:0000259" key="8">
    <source>
        <dbReference type="Pfam" id="PF06738"/>
    </source>
</evidence>